<evidence type="ECO:0000256" key="6">
    <source>
        <dbReference type="ARBA" id="ARBA00022692"/>
    </source>
</evidence>
<evidence type="ECO:0000256" key="10">
    <source>
        <dbReference type="ARBA" id="ARBA00023077"/>
    </source>
</evidence>
<dbReference type="SUPFAM" id="SSF49452">
    <property type="entry name" value="Starch-binding domain-like"/>
    <property type="match status" value="1"/>
</dbReference>
<evidence type="ECO:0000256" key="2">
    <source>
        <dbReference type="ARBA" id="ARBA00009810"/>
    </source>
</evidence>
<evidence type="ECO:0000256" key="12">
    <source>
        <dbReference type="ARBA" id="ARBA00023170"/>
    </source>
</evidence>
<evidence type="ECO:0000256" key="9">
    <source>
        <dbReference type="ARBA" id="ARBA00023065"/>
    </source>
</evidence>
<dbReference type="RefSeq" id="WP_266053368.1">
    <property type="nucleotide sequence ID" value="NZ_JAPFQO010000010.1"/>
</dbReference>
<dbReference type="Gene3D" id="2.60.40.1120">
    <property type="entry name" value="Carboxypeptidase-like, regulatory domain"/>
    <property type="match status" value="1"/>
</dbReference>
<dbReference type="Proteomes" id="UP001207228">
    <property type="component" value="Unassembled WGS sequence"/>
</dbReference>
<dbReference type="InterPro" id="IPR012910">
    <property type="entry name" value="Plug_dom"/>
</dbReference>
<keyword evidence="10 15" id="KW-0798">TonB box</keyword>
<keyword evidence="4 14" id="KW-1134">Transmembrane beta strand</keyword>
<evidence type="ECO:0000313" key="19">
    <source>
        <dbReference type="Proteomes" id="UP001207228"/>
    </source>
</evidence>
<keyword evidence="6 14" id="KW-0812">Transmembrane</keyword>
<dbReference type="Gene3D" id="2.170.130.10">
    <property type="entry name" value="TonB-dependent receptor, plug domain"/>
    <property type="match status" value="1"/>
</dbReference>
<evidence type="ECO:0000259" key="16">
    <source>
        <dbReference type="Pfam" id="PF00593"/>
    </source>
</evidence>
<evidence type="ECO:0000313" key="18">
    <source>
        <dbReference type="EMBL" id="MCX2741240.1"/>
    </source>
</evidence>
<dbReference type="InterPro" id="IPR013784">
    <property type="entry name" value="Carb-bd-like_fold"/>
</dbReference>
<dbReference type="InterPro" id="IPR010105">
    <property type="entry name" value="TonB_sidphr_rcpt"/>
</dbReference>
<protein>
    <submittedName>
        <fullName evidence="18">TonB-dependent receptor</fullName>
    </submittedName>
</protein>
<accession>A0ABT3RI70</accession>
<feature type="domain" description="TonB-dependent receptor-like beta-barrel" evidence="16">
    <location>
        <begin position="323"/>
        <end position="793"/>
    </location>
</feature>
<evidence type="ECO:0000256" key="7">
    <source>
        <dbReference type="ARBA" id="ARBA00022729"/>
    </source>
</evidence>
<dbReference type="PANTHER" id="PTHR32552">
    <property type="entry name" value="FERRICHROME IRON RECEPTOR-RELATED"/>
    <property type="match status" value="1"/>
</dbReference>
<evidence type="ECO:0000256" key="1">
    <source>
        <dbReference type="ARBA" id="ARBA00004571"/>
    </source>
</evidence>
<keyword evidence="13 14" id="KW-0998">Cell outer membrane</keyword>
<sequence length="823" mass="92454">MLYKSHPKINRYMFGKYTLIALLLLLCQVAWAQRMNSVTGRVIGDNGQPVSAASVVLENTRYGTITDEQGNFEITRVADGTYQVRAILLGFTCEPQQVTLRQCNTQEVMLSLKPKASQISEVEVFGERNKQPEKLDAITRLPLKPSEQIQSISVISEKLIEQQGALTVVEGVRNVPGVYTYATYGGVRESISSRGFRGIPTLKNGVRVMTDFRGQGFSTDMQGVESVQVLKGASSVTMGASTDLGGPGGIVNIVTKTPKFKNSGSVSFRAGSWGLIRPTFDVQRVLDKNNKVAVRLNGAYENGGKFRDHMSNESFYFNPSVEWRPNNRSTLTLEMDYFNEAQNIDPGTVNLSVGNKENQIYDLPSDRYLGFESDKTDLKHSTYTARYNYNLTSNLYLRGALFNSNYNSDAIKTNLSTLRADAEKGINTEQVNWYRRSIAHNSTREDNSTVLQLDLVGRKIETGKINHTFQVGVDYRYIDLFQPTYNSIAVDEINVFDPATITHTLPENLPAFERTGGTQSYDYRFGATFQDVVQLTKWARLYGGVRYSTNKTRSEDETSATTEFWNPLAGVMFTVKDGLNIFGSYTNSTNPRSAAVVDVNGDPLGAERIDQLEAGIKSEWLNDRLRFNLTFYKINNKDMNLKAYTVDENGTVLETGYYIKGGNDERKGVEVELTGRVLENLEIVTGYAYIDAQYKDHTTFVPGSAPNNTPKHTFNAYANYTISTGLLQDLNLGAGAYYLGKRPYNDWTIEGVQYHNIEPNTAPWHNKAYTIVNAQLGYEFEKHWGVRALFNNLFNEVGYDAYRSNFIDRIQPRNFSGVVTYKF</sequence>
<evidence type="ECO:0000256" key="15">
    <source>
        <dbReference type="RuleBase" id="RU003357"/>
    </source>
</evidence>
<keyword evidence="8" id="KW-0408">Iron</keyword>
<comment type="subcellular location">
    <subcellularLocation>
        <location evidence="1 14">Cell outer membrane</location>
        <topology evidence="1 14">Multi-pass membrane protein</topology>
    </subcellularLocation>
</comment>
<dbReference type="PANTHER" id="PTHR32552:SF68">
    <property type="entry name" value="FERRICHROME OUTER MEMBRANE TRANSPORTER_PHAGE RECEPTOR"/>
    <property type="match status" value="1"/>
</dbReference>
<dbReference type="Pfam" id="PF13715">
    <property type="entry name" value="CarbopepD_reg_2"/>
    <property type="match status" value="1"/>
</dbReference>
<dbReference type="InterPro" id="IPR037066">
    <property type="entry name" value="Plug_dom_sf"/>
</dbReference>
<name>A0ABT3RI70_9BACT</name>
<comment type="similarity">
    <text evidence="2 14 15">Belongs to the TonB-dependent receptor family.</text>
</comment>
<evidence type="ECO:0000259" key="17">
    <source>
        <dbReference type="Pfam" id="PF07715"/>
    </source>
</evidence>
<dbReference type="InterPro" id="IPR039426">
    <property type="entry name" value="TonB-dep_rcpt-like"/>
</dbReference>
<dbReference type="Pfam" id="PF00593">
    <property type="entry name" value="TonB_dep_Rec_b-barrel"/>
    <property type="match status" value="1"/>
</dbReference>
<proteinExistence type="inferred from homology"/>
<dbReference type="SUPFAM" id="SSF56935">
    <property type="entry name" value="Porins"/>
    <property type="match status" value="1"/>
</dbReference>
<keyword evidence="7" id="KW-0732">Signal</keyword>
<evidence type="ECO:0000256" key="3">
    <source>
        <dbReference type="ARBA" id="ARBA00022448"/>
    </source>
</evidence>
<evidence type="ECO:0000256" key="13">
    <source>
        <dbReference type="ARBA" id="ARBA00023237"/>
    </source>
</evidence>
<keyword evidence="12 18" id="KW-0675">Receptor</keyword>
<keyword evidence="11 14" id="KW-0472">Membrane</keyword>
<evidence type="ECO:0000256" key="5">
    <source>
        <dbReference type="ARBA" id="ARBA00022496"/>
    </source>
</evidence>
<keyword evidence="9" id="KW-0406">Ion transport</keyword>
<comment type="caution">
    <text evidence="18">The sequence shown here is derived from an EMBL/GenBank/DDBJ whole genome shotgun (WGS) entry which is preliminary data.</text>
</comment>
<evidence type="ECO:0000256" key="14">
    <source>
        <dbReference type="PROSITE-ProRule" id="PRU01360"/>
    </source>
</evidence>
<dbReference type="Gene3D" id="2.40.170.20">
    <property type="entry name" value="TonB-dependent receptor, beta-barrel domain"/>
    <property type="match status" value="1"/>
</dbReference>
<keyword evidence="5" id="KW-0410">Iron transport</keyword>
<dbReference type="Pfam" id="PF07715">
    <property type="entry name" value="Plug"/>
    <property type="match status" value="1"/>
</dbReference>
<evidence type="ECO:0000256" key="4">
    <source>
        <dbReference type="ARBA" id="ARBA00022452"/>
    </source>
</evidence>
<dbReference type="EMBL" id="JAPFQO010000010">
    <property type="protein sequence ID" value="MCX2741240.1"/>
    <property type="molecule type" value="Genomic_DNA"/>
</dbReference>
<keyword evidence="19" id="KW-1185">Reference proteome</keyword>
<feature type="domain" description="TonB-dependent receptor plug" evidence="17">
    <location>
        <begin position="146"/>
        <end position="241"/>
    </location>
</feature>
<dbReference type="NCBIfam" id="TIGR01783">
    <property type="entry name" value="TonB-siderophor"/>
    <property type="match status" value="1"/>
</dbReference>
<dbReference type="CDD" id="cd01347">
    <property type="entry name" value="ligand_gated_channel"/>
    <property type="match status" value="1"/>
</dbReference>
<evidence type="ECO:0000256" key="11">
    <source>
        <dbReference type="ARBA" id="ARBA00023136"/>
    </source>
</evidence>
<evidence type="ECO:0000256" key="8">
    <source>
        <dbReference type="ARBA" id="ARBA00023004"/>
    </source>
</evidence>
<dbReference type="PROSITE" id="PS52016">
    <property type="entry name" value="TONB_DEPENDENT_REC_3"/>
    <property type="match status" value="1"/>
</dbReference>
<reference evidence="18 19" key="1">
    <citation type="submission" date="2022-11" db="EMBL/GenBank/DDBJ databases">
        <title>The characterization of three novel Bacteroidetes species and genomic analysis of their roles in tidal elemental geochemical cycles.</title>
        <authorList>
            <person name="Ma K.-J."/>
        </authorList>
    </citation>
    <scope>NUCLEOTIDE SEQUENCE [LARGE SCALE GENOMIC DNA]</scope>
    <source>
        <strain evidence="18 19">M82</strain>
    </source>
</reference>
<dbReference type="InterPro" id="IPR000531">
    <property type="entry name" value="Beta-barrel_TonB"/>
</dbReference>
<keyword evidence="3 14" id="KW-0813">Transport</keyword>
<gene>
    <name evidence="18" type="ORF">OO017_14870</name>
</gene>
<dbReference type="InterPro" id="IPR036942">
    <property type="entry name" value="Beta-barrel_TonB_sf"/>
</dbReference>
<organism evidence="18 19">
    <name type="scientific">Pontibacter anaerobius</name>
    <dbReference type="NCBI Taxonomy" id="2993940"/>
    <lineage>
        <taxon>Bacteria</taxon>
        <taxon>Pseudomonadati</taxon>
        <taxon>Bacteroidota</taxon>
        <taxon>Cytophagia</taxon>
        <taxon>Cytophagales</taxon>
        <taxon>Hymenobacteraceae</taxon>
        <taxon>Pontibacter</taxon>
    </lineage>
</organism>